<evidence type="ECO:0000256" key="1">
    <source>
        <dbReference type="ARBA" id="ARBA00004141"/>
    </source>
</evidence>
<keyword evidence="4" id="KW-0677">Repeat</keyword>
<dbReference type="InterPro" id="IPR005821">
    <property type="entry name" value="Ion_trans_dom"/>
</dbReference>
<feature type="repeat" description="WD" evidence="7">
    <location>
        <begin position="544"/>
        <end position="585"/>
    </location>
</feature>
<dbReference type="CDD" id="cd00200">
    <property type="entry name" value="WD40"/>
    <property type="match status" value="3"/>
</dbReference>
<evidence type="ECO:0000256" key="8">
    <source>
        <dbReference type="SAM" id="MobiDB-lite"/>
    </source>
</evidence>
<dbReference type="EMBL" id="HBIP01030531">
    <property type="protein sequence ID" value="CAE0503453.1"/>
    <property type="molecule type" value="Transcribed_RNA"/>
</dbReference>
<evidence type="ECO:0000259" key="10">
    <source>
        <dbReference type="Pfam" id="PF00520"/>
    </source>
</evidence>
<keyword evidence="6 9" id="KW-0472">Membrane</keyword>
<dbReference type="PANTHER" id="PTHR45333:SF1">
    <property type="entry name" value="CHROMOSOME UNDETERMINED SCAFFOLD_625, WHOLE GENOME SHOTGUN SEQUENCE"/>
    <property type="match status" value="1"/>
</dbReference>
<feature type="region of interest" description="Disordered" evidence="8">
    <location>
        <begin position="1766"/>
        <end position="1804"/>
    </location>
</feature>
<dbReference type="Gene3D" id="1.10.287.70">
    <property type="match status" value="1"/>
</dbReference>
<feature type="transmembrane region" description="Helical" evidence="9">
    <location>
        <begin position="1434"/>
        <end position="1455"/>
    </location>
</feature>
<organism evidence="11">
    <name type="scientific">Dunaliella tertiolecta</name>
    <name type="common">Green alga</name>
    <dbReference type="NCBI Taxonomy" id="3047"/>
    <lineage>
        <taxon>Eukaryota</taxon>
        <taxon>Viridiplantae</taxon>
        <taxon>Chlorophyta</taxon>
        <taxon>core chlorophytes</taxon>
        <taxon>Chlorophyceae</taxon>
        <taxon>CS clade</taxon>
        <taxon>Chlamydomonadales</taxon>
        <taxon>Dunaliellaceae</taxon>
        <taxon>Dunaliella</taxon>
    </lineage>
</organism>
<feature type="repeat" description="WD" evidence="7">
    <location>
        <begin position="879"/>
        <end position="920"/>
    </location>
</feature>
<dbReference type="InterPro" id="IPR001680">
    <property type="entry name" value="WD40_rpt"/>
</dbReference>
<dbReference type="GO" id="GO:0016020">
    <property type="term" value="C:membrane"/>
    <property type="evidence" value="ECO:0007669"/>
    <property type="project" value="UniProtKB-SubCell"/>
</dbReference>
<evidence type="ECO:0000256" key="3">
    <source>
        <dbReference type="ARBA" id="ARBA00022692"/>
    </source>
</evidence>
<dbReference type="GO" id="GO:0005216">
    <property type="term" value="F:monoatomic ion channel activity"/>
    <property type="evidence" value="ECO:0007669"/>
    <property type="project" value="InterPro"/>
</dbReference>
<evidence type="ECO:0000256" key="7">
    <source>
        <dbReference type="PROSITE-ProRule" id="PRU00221"/>
    </source>
</evidence>
<dbReference type="SUPFAM" id="SSF50978">
    <property type="entry name" value="WD40 repeat-like"/>
    <property type="match status" value="2"/>
</dbReference>
<dbReference type="Gene3D" id="2.130.10.10">
    <property type="entry name" value="YVTN repeat-like/Quinoprotein amine dehydrogenase"/>
    <property type="match status" value="5"/>
</dbReference>
<evidence type="ECO:0000256" key="4">
    <source>
        <dbReference type="ARBA" id="ARBA00022737"/>
    </source>
</evidence>
<feature type="region of interest" description="Disordered" evidence="8">
    <location>
        <begin position="1191"/>
        <end position="1210"/>
    </location>
</feature>
<keyword evidence="5 9" id="KW-1133">Transmembrane helix</keyword>
<feature type="repeat" description="WD" evidence="7">
    <location>
        <begin position="965"/>
        <end position="1006"/>
    </location>
</feature>
<name>A0A7S3R6B4_DUNTE</name>
<keyword evidence="3 9" id="KW-0812">Transmembrane</keyword>
<dbReference type="Pfam" id="PF00400">
    <property type="entry name" value="WD40"/>
    <property type="match status" value="10"/>
</dbReference>
<reference evidence="11" key="1">
    <citation type="submission" date="2021-01" db="EMBL/GenBank/DDBJ databases">
        <authorList>
            <person name="Corre E."/>
            <person name="Pelletier E."/>
            <person name="Niang G."/>
            <person name="Scheremetjew M."/>
            <person name="Finn R."/>
            <person name="Kale V."/>
            <person name="Holt S."/>
            <person name="Cochrane G."/>
            <person name="Meng A."/>
            <person name="Brown T."/>
            <person name="Cohen L."/>
        </authorList>
    </citation>
    <scope>NUCLEOTIDE SEQUENCE</scope>
    <source>
        <strain evidence="11">CCMP1320</strain>
    </source>
</reference>
<feature type="repeat" description="WD" evidence="7">
    <location>
        <begin position="330"/>
        <end position="371"/>
    </location>
</feature>
<accession>A0A7S3R6B4</accession>
<dbReference type="PROSITE" id="PS00678">
    <property type="entry name" value="WD_REPEATS_1"/>
    <property type="match status" value="2"/>
</dbReference>
<sequence>MFKGSLSENIQSSLSGLRFASTKDNSVAADKGKAIDAADTFFGMPELQEQIQVAHVPTQCAAGCLALRVPDPPTSAPPAVVNISKDGKIAAVGGKDVELFLWSTETGELLSTLRGHETSWTSSNDNSFFVTTQEDSKVVVYDADPIQMRQLLGHPDETLTCCSVSLDDLFVVVGGADGSIYSWDTETGSDYRQYDCGHDGPVSTAMCYPMPDGSHVIISCGKDHKIVVWDLETIKQLYTIEVTELGHAKNVGYHISRDHIQVLVWCMDSVPFPNLVFIDPLSGNRNSVYCHDGLIRSAMFTKNATKIVSCGSEGKIIVWNAETLEIEMELLGHEGSVLSVSVNEEGSRIISCGEDATVRVWNAEDGSPLRLMMAHKDPVKFCSYAKSATDTKIITCDVAGRVHVWSTVVEVLNSLLRRFADDLSCVTTTSDSMLLAAGCSNGRVMLWDTVERENIWEYAHHTGRVEAIAFNTLRSLLVTCGADGRVVLSYVNDGKQAMVFDGSQEPVMNICFSPDDERIAGTSMDGKVVVFETESTEPAPVLTLETGAGRAVSCVWSPNSKTIIGGCNDGSLIVWSASTGSVFSALNGEATVTCLSVDLVGKVVAAGNVLGRTILYVLETSEMLCELRSNPYPVREVVFNQETTRLTTMCTSQAITWDLATGYKLRVFDFVVDKNRLFKSVPDSQHATFCHWGTILFDHESETAVFDMVPMDDPLLRSHYLSETRSIVSGNTGVKRIMVWSAADNPVPDKLHTTHDAITSCHFSADDRLLAVGTQDGSIVVYDVMHSKDLEVISAHQNGPCRCVRMSHDGQQILSCGADAKVVLWDWRNHKPLRIYSGHFISVSCCDMALQGTRLVSGDSHGMMCVFDKETGKTEQTLPLAHQKGIISVSMSADGSTVASVGNDGKVSIWHVDLGSELMSLAAAIESAPLCCAFSPDDSKLAITESNGNITIWNVVAGCQWYMIPGAHKGPATFTAWSLNSRNLITSGVDSTIGLWDAESGAPLMKMQMKSGPLTNCTISPSSTYIASGSTTGTLSVSNIPALQKLMPEPSFLYHWMDTHENKQMVPLFTRLLQQHPYLYNIQDAQGWSLVSHAVAKGNSDVAEIILEVVPDKASMGLISAIPNTQQYHIQLDRMDEDSDDEDDYGLGKGGMPDMAQRIMSVSPNVGGTMVSMSNQATKSFVAKAPRGRSFIGTSMTKPRNSGNSIVRPQKSAGSKFLRPIGDIDDSSEDVETSQLPTRVKSFSAQVKKMAVKVLAEKRPLDNIEQMMNNALAMALNSKSSKCVQMVLDATTMHKVSWGSFHAITDMMPSLAVRYPFMCYRFLADLDLMPLGDLEVPVAVMMAQDASVIRTAPIFTNIKNLWKSHLQLHQVRHGPQPYAHVKANMVRLPYACSIGPDSLLHSLVESDVPVQAFGSPTIQAVVRHKWRLYARTRLVIRASIYLFYALANTVFAILYSKEDHTLTLPEYWESGAMGRFHIILTGYLILQALWYLWVEMRQMWAIKFISYFKSGWNILDLVSILMMIIICILHLVRVGTDPVKEDRAVAPMIAFELLLNYFKVFFYALAFEPTGPVVHALFQLMFAVRNWAVLLFMNIVSFGAALQVLSQVTRTDDQHENFGRSIFTLWQSMFGQFSLDHMLTDGAWPEVSIVFFSGFLFIANIVLLNMLIVMMREIYVKVRETEHDVFLRGRAELIVEVETLMSKSQRERYSLMPPFLHLLSQVQRNFHSGDSVMGRLGRLEESLANTRDTLMLMMRNLAQGRKGHSDLMAHHYDGDDGGDDGGEGRGAMPPKTDSKQGREPGELREPEQAFLSIEDQIDFMELTAQRVKDSESQLPAVLRQVDRLQRSVNNQEMRMEGMVIVLRDIENLLRNQQPVVVHQEARQPVKRSTVMTEAELEQEVKRLLGRDGSKL</sequence>
<evidence type="ECO:0000256" key="6">
    <source>
        <dbReference type="ARBA" id="ARBA00023136"/>
    </source>
</evidence>
<feature type="transmembrane region" description="Helical" evidence="9">
    <location>
        <begin position="1476"/>
        <end position="1494"/>
    </location>
</feature>
<dbReference type="InterPro" id="IPR019775">
    <property type="entry name" value="WD40_repeat_CS"/>
</dbReference>
<dbReference type="InterPro" id="IPR011047">
    <property type="entry name" value="Quinoprotein_ADH-like_sf"/>
</dbReference>
<dbReference type="SMART" id="SM00320">
    <property type="entry name" value="WD40"/>
    <property type="match status" value="18"/>
</dbReference>
<feature type="transmembrane region" description="Helical" evidence="9">
    <location>
        <begin position="1587"/>
        <end position="1605"/>
    </location>
</feature>
<proteinExistence type="predicted"/>
<evidence type="ECO:0000256" key="2">
    <source>
        <dbReference type="ARBA" id="ARBA00022574"/>
    </source>
</evidence>
<feature type="compositionally biased region" description="Basic and acidic residues" evidence="8">
    <location>
        <begin position="1792"/>
        <end position="1804"/>
    </location>
</feature>
<feature type="repeat" description="WD" evidence="7">
    <location>
        <begin position="288"/>
        <end position="329"/>
    </location>
</feature>
<feature type="repeat" description="WD" evidence="7">
    <location>
        <begin position="751"/>
        <end position="792"/>
    </location>
</feature>
<dbReference type="Pfam" id="PF00520">
    <property type="entry name" value="Ion_trans"/>
    <property type="match status" value="1"/>
</dbReference>
<feature type="compositionally biased region" description="Polar residues" evidence="8">
    <location>
        <begin position="1192"/>
        <end position="1207"/>
    </location>
</feature>
<protein>
    <recommendedName>
        <fullName evidence="10">Ion transport domain-containing protein</fullName>
    </recommendedName>
</protein>
<evidence type="ECO:0000313" key="11">
    <source>
        <dbReference type="EMBL" id="CAE0503453.1"/>
    </source>
</evidence>
<keyword evidence="2 7" id="KW-0853">WD repeat</keyword>
<gene>
    <name evidence="11" type="ORF">DTER00134_LOCUS18526</name>
</gene>
<feature type="transmembrane region" description="Helical" evidence="9">
    <location>
        <begin position="1544"/>
        <end position="1567"/>
    </location>
</feature>
<feature type="transmembrane region" description="Helical" evidence="9">
    <location>
        <begin position="1514"/>
        <end position="1532"/>
    </location>
</feature>
<dbReference type="SUPFAM" id="SSF50998">
    <property type="entry name" value="Quinoprotein alcohol dehydrogenase-like"/>
    <property type="match status" value="2"/>
</dbReference>
<dbReference type="PANTHER" id="PTHR45333">
    <property type="entry name" value="MEMBRANE PROTEIN-RELATED"/>
    <property type="match status" value="1"/>
</dbReference>
<evidence type="ECO:0000256" key="5">
    <source>
        <dbReference type="ARBA" id="ARBA00022989"/>
    </source>
</evidence>
<dbReference type="PROSITE" id="PS50294">
    <property type="entry name" value="WD_REPEATS_REGION"/>
    <property type="match status" value="2"/>
</dbReference>
<dbReference type="PROSITE" id="PS50082">
    <property type="entry name" value="WD_REPEATS_2"/>
    <property type="match status" value="6"/>
</dbReference>
<feature type="transmembrane region" description="Helical" evidence="9">
    <location>
        <begin position="1647"/>
        <end position="1669"/>
    </location>
</feature>
<evidence type="ECO:0000256" key="9">
    <source>
        <dbReference type="SAM" id="Phobius"/>
    </source>
</evidence>
<dbReference type="InterPro" id="IPR036322">
    <property type="entry name" value="WD40_repeat_dom_sf"/>
</dbReference>
<feature type="domain" description="Ion transport" evidence="10">
    <location>
        <begin position="1484"/>
        <end position="1682"/>
    </location>
</feature>
<comment type="subcellular location">
    <subcellularLocation>
        <location evidence="1">Membrane</location>
        <topology evidence="1">Multi-pass membrane protein</topology>
    </subcellularLocation>
</comment>
<dbReference type="InterPro" id="IPR015943">
    <property type="entry name" value="WD40/YVTN_repeat-like_dom_sf"/>
</dbReference>